<keyword evidence="3" id="KW-0067">ATP-binding</keyword>
<dbReference type="PANTHER" id="PTHR30258">
    <property type="entry name" value="TYPE II SECRETION SYSTEM PROTEIN GSPE-RELATED"/>
    <property type="match status" value="1"/>
</dbReference>
<dbReference type="InterPro" id="IPR027417">
    <property type="entry name" value="P-loop_NTPase"/>
</dbReference>
<keyword evidence="6" id="KW-1185">Reference proteome</keyword>
<keyword evidence="2" id="KW-0547">Nucleotide-binding</keyword>
<dbReference type="Pfam" id="PF00437">
    <property type="entry name" value="T2SSE"/>
    <property type="match status" value="1"/>
</dbReference>
<reference evidence="5 6" key="1">
    <citation type="submission" date="2020-02" db="EMBL/GenBank/DDBJ databases">
        <title>Fructobacillus sp. isolated from paper mulberry of Taiwan.</title>
        <authorList>
            <person name="Lin S.-T."/>
        </authorList>
    </citation>
    <scope>NUCLEOTIDE SEQUENCE [LARGE SCALE GENOMIC DNA]</scope>
    <source>
        <strain evidence="5 6">M1-21</strain>
    </source>
</reference>
<dbReference type="RefSeq" id="WP_213792225.1">
    <property type="nucleotide sequence ID" value="NZ_JAAMFJ010000001.1"/>
</dbReference>
<dbReference type="PANTHER" id="PTHR30258:SF2">
    <property type="entry name" value="COMG OPERON PROTEIN 1"/>
    <property type="match status" value="1"/>
</dbReference>
<dbReference type="CDD" id="cd01129">
    <property type="entry name" value="PulE-GspE-like"/>
    <property type="match status" value="1"/>
</dbReference>
<comment type="similarity">
    <text evidence="1">Belongs to the GSP E family.</text>
</comment>
<sequence>MARKEVTWPRADGGLLVADYLDNLLATALSKRFSDLFLLPKKGGYQLSGQGPAGLVVIDWLAENFAQSLMALLKYRARMDLAENRRPQLGRFALGAAFVRVSAVGDFLNRASMALRIIGNQLIEQRFQEKTEWQRLLDQRPPAGLFVLAGPIGSGKTTSLYALLNVWGRGRLVLTVEDPVEVVQPTFLQLQVNEGAGVSYEELVKVALRHRPDILAIGEIRDGQTAKAALQAALSGHLVLTTIHANSARQVLHRLVDLGLSEALVREALLTSVYQRLERDSAGGFRATLERVDWQ</sequence>
<comment type="caution">
    <text evidence="5">The sequence shown here is derived from an EMBL/GenBank/DDBJ whole genome shotgun (WGS) entry which is preliminary data.</text>
</comment>
<evidence type="ECO:0000313" key="5">
    <source>
        <dbReference type="EMBL" id="MBS9335647.1"/>
    </source>
</evidence>
<organism evidence="5 6">
    <name type="scientific">Fructobacillus papyrifericola</name>
    <dbReference type="NCBI Taxonomy" id="2713172"/>
    <lineage>
        <taxon>Bacteria</taxon>
        <taxon>Bacillati</taxon>
        <taxon>Bacillota</taxon>
        <taxon>Bacilli</taxon>
        <taxon>Lactobacillales</taxon>
        <taxon>Lactobacillaceae</taxon>
        <taxon>Fructobacillus</taxon>
    </lineage>
</organism>
<protein>
    <submittedName>
        <fullName evidence="5">Flp pilus assembly complex ATPase component TadA</fullName>
    </submittedName>
</protein>
<dbReference type="Proteomes" id="UP000735205">
    <property type="component" value="Unassembled WGS sequence"/>
</dbReference>
<evidence type="ECO:0000256" key="1">
    <source>
        <dbReference type="ARBA" id="ARBA00006611"/>
    </source>
</evidence>
<name>A0ABS5QRU6_9LACO</name>
<accession>A0ABS5QRU6</accession>
<feature type="domain" description="Bacterial type II secretion system protein E" evidence="4">
    <location>
        <begin position="17"/>
        <end position="279"/>
    </location>
</feature>
<dbReference type="Gene3D" id="3.40.50.300">
    <property type="entry name" value="P-loop containing nucleotide triphosphate hydrolases"/>
    <property type="match status" value="1"/>
</dbReference>
<gene>
    <name evidence="5" type="primary">tadA</name>
    <name evidence="5" type="ORF">G6R28_00150</name>
</gene>
<dbReference type="EMBL" id="JAAMFJ010000001">
    <property type="protein sequence ID" value="MBS9335647.1"/>
    <property type="molecule type" value="Genomic_DNA"/>
</dbReference>
<dbReference type="Gene3D" id="3.30.450.90">
    <property type="match status" value="1"/>
</dbReference>
<evidence type="ECO:0000256" key="3">
    <source>
        <dbReference type="ARBA" id="ARBA00022840"/>
    </source>
</evidence>
<dbReference type="InterPro" id="IPR001482">
    <property type="entry name" value="T2SS/T4SS_dom"/>
</dbReference>
<dbReference type="SUPFAM" id="SSF52540">
    <property type="entry name" value="P-loop containing nucleoside triphosphate hydrolases"/>
    <property type="match status" value="1"/>
</dbReference>
<proteinExistence type="inferred from homology"/>
<evidence type="ECO:0000256" key="2">
    <source>
        <dbReference type="ARBA" id="ARBA00022741"/>
    </source>
</evidence>
<evidence type="ECO:0000259" key="4">
    <source>
        <dbReference type="Pfam" id="PF00437"/>
    </source>
</evidence>
<evidence type="ECO:0000313" key="6">
    <source>
        <dbReference type="Proteomes" id="UP000735205"/>
    </source>
</evidence>